<evidence type="ECO:0000256" key="3">
    <source>
        <dbReference type="ARBA" id="ARBA00022723"/>
    </source>
</evidence>
<feature type="signal peptide" evidence="5">
    <location>
        <begin position="1"/>
        <end position="32"/>
    </location>
</feature>
<keyword evidence="2" id="KW-0349">Heme</keyword>
<comment type="caution">
    <text evidence="6">The sequence shown here is derived from an EMBL/GenBank/DDBJ whole genome shotgun (WGS) entry which is preliminary data.</text>
</comment>
<dbReference type="GO" id="GO:0008395">
    <property type="term" value="F:steroid hydroxylase activity"/>
    <property type="evidence" value="ECO:0007669"/>
    <property type="project" value="TreeGrafter"/>
</dbReference>
<evidence type="ECO:0000256" key="4">
    <source>
        <dbReference type="ARBA" id="ARBA00023004"/>
    </source>
</evidence>
<accession>A0AAN7C8U6</accession>
<name>A0AAN7C8U6_9PEZI</name>
<dbReference type="EMBL" id="MU860132">
    <property type="protein sequence ID" value="KAK4237564.1"/>
    <property type="molecule type" value="Genomic_DNA"/>
</dbReference>
<reference evidence="6" key="1">
    <citation type="journal article" date="2023" name="Mol. Phylogenet. Evol.">
        <title>Genome-scale phylogeny and comparative genomics of the fungal order Sordariales.</title>
        <authorList>
            <person name="Hensen N."/>
            <person name="Bonometti L."/>
            <person name="Westerberg I."/>
            <person name="Brannstrom I.O."/>
            <person name="Guillou S."/>
            <person name="Cros-Aarteil S."/>
            <person name="Calhoun S."/>
            <person name="Haridas S."/>
            <person name="Kuo A."/>
            <person name="Mondo S."/>
            <person name="Pangilinan J."/>
            <person name="Riley R."/>
            <person name="LaButti K."/>
            <person name="Andreopoulos B."/>
            <person name="Lipzen A."/>
            <person name="Chen C."/>
            <person name="Yan M."/>
            <person name="Daum C."/>
            <person name="Ng V."/>
            <person name="Clum A."/>
            <person name="Steindorff A."/>
            <person name="Ohm R.A."/>
            <person name="Martin F."/>
            <person name="Silar P."/>
            <person name="Natvig D.O."/>
            <person name="Lalanne C."/>
            <person name="Gautier V."/>
            <person name="Ament-Velasquez S.L."/>
            <person name="Kruys A."/>
            <person name="Hutchinson M.I."/>
            <person name="Powell A.J."/>
            <person name="Barry K."/>
            <person name="Miller A.N."/>
            <person name="Grigoriev I.V."/>
            <person name="Debuchy R."/>
            <person name="Gladieux P."/>
            <person name="Hiltunen Thoren M."/>
            <person name="Johannesson H."/>
        </authorList>
    </citation>
    <scope>NUCLEOTIDE SEQUENCE</scope>
    <source>
        <strain evidence="6">CBS 532.94</strain>
    </source>
</reference>
<dbReference type="PANTHER" id="PTHR24304:SF2">
    <property type="entry name" value="24-HYDROXYCHOLESTEROL 7-ALPHA-HYDROXYLASE"/>
    <property type="match status" value="1"/>
</dbReference>
<gene>
    <name evidence="6" type="ORF">C8A03DRAFT_34466</name>
</gene>
<dbReference type="InterPro" id="IPR036396">
    <property type="entry name" value="Cyt_P450_sf"/>
</dbReference>
<dbReference type="PANTHER" id="PTHR24304">
    <property type="entry name" value="CYTOCHROME P450 FAMILY 7"/>
    <property type="match status" value="1"/>
</dbReference>
<keyword evidence="3" id="KW-0479">Metal-binding</keyword>
<keyword evidence="5" id="KW-0732">Signal</keyword>
<dbReference type="Proteomes" id="UP001303760">
    <property type="component" value="Unassembled WGS sequence"/>
</dbReference>
<dbReference type="AlphaFoldDB" id="A0AAN7C8U6"/>
<evidence type="ECO:0000256" key="1">
    <source>
        <dbReference type="ARBA" id="ARBA00010617"/>
    </source>
</evidence>
<dbReference type="GO" id="GO:0005506">
    <property type="term" value="F:iron ion binding"/>
    <property type="evidence" value="ECO:0007669"/>
    <property type="project" value="InterPro"/>
</dbReference>
<keyword evidence="7" id="KW-1185">Reference proteome</keyword>
<comment type="similarity">
    <text evidence="1">Belongs to the cytochrome P450 family.</text>
</comment>
<organism evidence="6 7">
    <name type="scientific">Achaetomium macrosporum</name>
    <dbReference type="NCBI Taxonomy" id="79813"/>
    <lineage>
        <taxon>Eukaryota</taxon>
        <taxon>Fungi</taxon>
        <taxon>Dikarya</taxon>
        <taxon>Ascomycota</taxon>
        <taxon>Pezizomycotina</taxon>
        <taxon>Sordariomycetes</taxon>
        <taxon>Sordariomycetidae</taxon>
        <taxon>Sordariales</taxon>
        <taxon>Chaetomiaceae</taxon>
        <taxon>Achaetomium</taxon>
    </lineage>
</organism>
<reference evidence="6" key="2">
    <citation type="submission" date="2023-05" db="EMBL/GenBank/DDBJ databases">
        <authorList>
            <consortium name="Lawrence Berkeley National Laboratory"/>
            <person name="Steindorff A."/>
            <person name="Hensen N."/>
            <person name="Bonometti L."/>
            <person name="Westerberg I."/>
            <person name="Brannstrom I.O."/>
            <person name="Guillou S."/>
            <person name="Cros-Aarteil S."/>
            <person name="Calhoun S."/>
            <person name="Haridas S."/>
            <person name="Kuo A."/>
            <person name="Mondo S."/>
            <person name="Pangilinan J."/>
            <person name="Riley R."/>
            <person name="Labutti K."/>
            <person name="Andreopoulos B."/>
            <person name="Lipzen A."/>
            <person name="Chen C."/>
            <person name="Yanf M."/>
            <person name="Daum C."/>
            <person name="Ng V."/>
            <person name="Clum A."/>
            <person name="Ohm R."/>
            <person name="Martin F."/>
            <person name="Silar P."/>
            <person name="Natvig D."/>
            <person name="Lalanne C."/>
            <person name="Gautier V."/>
            <person name="Ament-Velasquez S.L."/>
            <person name="Kruys A."/>
            <person name="Hutchinson M.I."/>
            <person name="Powell A.J."/>
            <person name="Barry K."/>
            <person name="Miller A.N."/>
            <person name="Grigoriev I.V."/>
            <person name="Debuchy R."/>
            <person name="Gladieux P."/>
            <person name="Thoren M.H."/>
            <person name="Johannesson H."/>
        </authorList>
    </citation>
    <scope>NUCLEOTIDE SEQUENCE</scope>
    <source>
        <strain evidence="6">CBS 532.94</strain>
    </source>
</reference>
<protein>
    <recommendedName>
        <fullName evidence="8">Cytochrome P450</fullName>
    </recommendedName>
</protein>
<dbReference type="GO" id="GO:0020037">
    <property type="term" value="F:heme binding"/>
    <property type="evidence" value="ECO:0007669"/>
    <property type="project" value="InterPro"/>
</dbReference>
<evidence type="ECO:0000313" key="6">
    <source>
        <dbReference type="EMBL" id="KAK4237564.1"/>
    </source>
</evidence>
<evidence type="ECO:0000313" key="7">
    <source>
        <dbReference type="Proteomes" id="UP001303760"/>
    </source>
</evidence>
<feature type="chain" id="PRO_5042947255" description="Cytochrome P450" evidence="5">
    <location>
        <begin position="33"/>
        <end position="377"/>
    </location>
</feature>
<proteinExistence type="inferred from homology"/>
<keyword evidence="4" id="KW-0408">Iron</keyword>
<dbReference type="GO" id="GO:0016705">
    <property type="term" value="F:oxidoreductase activity, acting on paired donors, with incorporation or reduction of molecular oxygen"/>
    <property type="evidence" value="ECO:0007669"/>
    <property type="project" value="InterPro"/>
</dbReference>
<dbReference type="SUPFAM" id="SSF48264">
    <property type="entry name" value="Cytochrome P450"/>
    <property type="match status" value="1"/>
</dbReference>
<evidence type="ECO:0000256" key="5">
    <source>
        <dbReference type="SAM" id="SignalP"/>
    </source>
</evidence>
<sequence>MQFLFRDSRHAVPAPALLTVLTLFFGLPKEDADHRTGTTGLDGTLSGFAAVDVPRQVMEQHRVDFRVYLQGQNLQRIMRCVLDKFGESIAVTRVVVGEGLLAVCPDLCRDFWAFYEALPTLLLKVPRWLNPAVWAARDKMHQNLIYWRRWCKAQTESETDGDGGDDAVFDPVWGTHMTKWLVRVYENLGLSEKGLLLPCSATSPCIIFAKTIPSTLWTALHILQSANLKHRVIIEMESAFEPGTFHLRSLSDLCAGHCSTQKPGYLLAGKWKIQPRAPILSVSWLAGRDDDKRAALVSSGLDGHFYPFGGGSYRCPGETFAPRLNMGTNALLLRMLGIELGDLVGAREVPSLYDRYPLGDHRFDRPVPIRARRKFMS</sequence>
<evidence type="ECO:0000256" key="2">
    <source>
        <dbReference type="ARBA" id="ARBA00022617"/>
    </source>
</evidence>
<dbReference type="InterPro" id="IPR050529">
    <property type="entry name" value="CYP450_sterol_14alpha_dmase"/>
</dbReference>
<evidence type="ECO:0008006" key="8">
    <source>
        <dbReference type="Google" id="ProtNLM"/>
    </source>
</evidence>
<dbReference type="Gene3D" id="1.10.630.10">
    <property type="entry name" value="Cytochrome P450"/>
    <property type="match status" value="1"/>
</dbReference>